<feature type="region of interest" description="Disordered" evidence="2">
    <location>
        <begin position="349"/>
        <end position="393"/>
    </location>
</feature>
<evidence type="ECO:0000313" key="3">
    <source>
        <dbReference type="EMBL" id="CAD8346569.1"/>
    </source>
</evidence>
<keyword evidence="1" id="KW-0175">Coiled coil</keyword>
<sequence>MAEQRAMVEWHAADVEVLQALQDQVQGAQAKKVRESDEHTQLLEGGRQLQQAHDRHMADMHEAVRRACRVKASHDELLEAFPSWNVKGREALMGTVEQSLGRVGKKVEALLSYFETTGQGAKRSSTSDGIAANMQRSQAALQRRLQIETERNMEAVLTAQRKKVVLEQQKSLDETRKRIDEMQKTRHERRELEAEIAQRQQVCSSVTSSAEIELEGLRAQMYQLAEDPSEEVKVVKAEFSDLLQKQALDRDLLQQQVNELRDEIGRVRHDKDKGEQQEDSLPKALLLKKLSECELEVEVLRKEEEGLQQVLVKLRAAVIASQTSEYGSPRKADRSTVLAPASWQAFDRQCGRRTMSPRRSSRSTRTASADQRPSWRTKESGTPATPCTADHHDGFGSPIFDVTERALGDMVQTPKSVLAQLSSPSWQHRTLDLQPLSTLSLPANLPVSTSGGVMRLGSEGSASPHTLSTSGSTPT</sequence>
<feature type="region of interest" description="Disordered" evidence="2">
    <location>
        <begin position="455"/>
        <end position="475"/>
    </location>
</feature>
<feature type="coiled-coil region" evidence="1">
    <location>
        <begin position="165"/>
        <end position="202"/>
    </location>
</feature>
<accession>A0A7R9ZXA0</accession>
<organism evidence="3">
    <name type="scientific">Pyrodinium bahamense</name>
    <dbReference type="NCBI Taxonomy" id="73915"/>
    <lineage>
        <taxon>Eukaryota</taxon>
        <taxon>Sar</taxon>
        <taxon>Alveolata</taxon>
        <taxon>Dinophyceae</taxon>
        <taxon>Gonyaulacales</taxon>
        <taxon>Pyrocystaceae</taxon>
        <taxon>Pyrodinium</taxon>
    </lineage>
</organism>
<evidence type="ECO:0000256" key="2">
    <source>
        <dbReference type="SAM" id="MobiDB-lite"/>
    </source>
</evidence>
<name>A0A7R9ZXA0_9DINO</name>
<feature type="coiled-coil region" evidence="1">
    <location>
        <begin position="243"/>
        <end position="317"/>
    </location>
</feature>
<dbReference type="AlphaFoldDB" id="A0A7R9ZXA0"/>
<feature type="compositionally biased region" description="Polar residues" evidence="2">
    <location>
        <begin position="460"/>
        <end position="475"/>
    </location>
</feature>
<gene>
    <name evidence="3" type="ORF">PBAH0796_LOCUS2307</name>
</gene>
<protein>
    <submittedName>
        <fullName evidence="3">Uncharacterized protein</fullName>
    </submittedName>
</protein>
<evidence type="ECO:0000256" key="1">
    <source>
        <dbReference type="SAM" id="Coils"/>
    </source>
</evidence>
<proteinExistence type="predicted"/>
<dbReference type="EMBL" id="HBEG01003918">
    <property type="protein sequence ID" value="CAD8346569.1"/>
    <property type="molecule type" value="Transcribed_RNA"/>
</dbReference>
<reference evidence="3" key="1">
    <citation type="submission" date="2021-01" db="EMBL/GenBank/DDBJ databases">
        <authorList>
            <person name="Corre E."/>
            <person name="Pelletier E."/>
            <person name="Niang G."/>
            <person name="Scheremetjew M."/>
            <person name="Finn R."/>
            <person name="Kale V."/>
            <person name="Holt S."/>
            <person name="Cochrane G."/>
            <person name="Meng A."/>
            <person name="Brown T."/>
            <person name="Cohen L."/>
        </authorList>
    </citation>
    <scope>NUCLEOTIDE SEQUENCE</scope>
    <source>
        <strain evidence="3">Pbaha01</strain>
    </source>
</reference>